<proteinExistence type="predicted"/>
<evidence type="ECO:0000313" key="3">
    <source>
        <dbReference type="Proteomes" id="UP000321250"/>
    </source>
</evidence>
<dbReference type="SUPFAM" id="SSF56935">
    <property type="entry name" value="Porins"/>
    <property type="match status" value="1"/>
</dbReference>
<organism evidence="2 3">
    <name type="scientific">Sphingomonas ginsenosidivorax</name>
    <dbReference type="NCBI Taxonomy" id="862135"/>
    <lineage>
        <taxon>Bacteria</taxon>
        <taxon>Pseudomonadati</taxon>
        <taxon>Pseudomonadota</taxon>
        <taxon>Alphaproteobacteria</taxon>
        <taxon>Sphingomonadales</taxon>
        <taxon>Sphingomonadaceae</taxon>
        <taxon>Sphingomonas</taxon>
    </lineage>
</organism>
<evidence type="ECO:0008006" key="4">
    <source>
        <dbReference type="Google" id="ProtNLM"/>
    </source>
</evidence>
<comment type="caution">
    <text evidence="2">The sequence shown here is derived from an EMBL/GenBank/DDBJ whole genome shotgun (WGS) entry which is preliminary data.</text>
</comment>
<reference evidence="2 3" key="1">
    <citation type="journal article" date="2013" name="Antonie Van Leeuwenhoek">
        <title>Sphingomonas ginsenosidivorax sp. nov., with the ability to transform ginsenosides.</title>
        <authorList>
            <person name="Jin X.F."/>
            <person name="Kim J.K."/>
            <person name="Liu Q.M."/>
            <person name="Kang M.S."/>
            <person name="He D."/>
            <person name="Jin F.X."/>
            <person name="Kim S.C."/>
            <person name="Im W.T."/>
        </authorList>
    </citation>
    <scope>NUCLEOTIDE SEQUENCE [LARGE SCALE GENOMIC DNA]</scope>
    <source>
        <strain evidence="2 3">KHI67</strain>
    </source>
</reference>
<feature type="signal peptide" evidence="1">
    <location>
        <begin position="1"/>
        <end position="27"/>
    </location>
</feature>
<sequence>MTRIFRAATRGGGVALIALLAAGPVSAQATQGTRRVTVVPYVEASQIFDADLNGGDVVTYTSLAAGVDGSIQTQRVAAQASVRYEHRFSYDDRIGDQDVLSGLARADVQLTRALSVEAGGIATRARSDIRGAAPGILVGNVDNIAQVYAGYVGPSLATNAGPIALNADYRFGYTKVETPTFADTGLGTRRLDYYDDSIGHVATASAGFQPGTLLPVGLTASAGYDRETASQLSQRYEGWFGRGDALLPVSPYVALTAGVGYEKIETSQKDALVDAAGVPVLDDDGRFVTAPGSPRRIAYRTDGVYYDAGVIWRPNRRTSVEARVGKRYGSLSYTGTATYQASKGVGLAVNVYDGVQTFGRQLRTGLANIPTSFISPTQGFSQQFNGCVFGSTGAAPGGCLDDVFQSISTSSYRARGIDGVLVATRGRSTWGAGIGYANRKLYAPRVAPGLVVSGLEDQSYYGQLFYARVLTQQSGINANAFVNYYDSGIGGGGAGLVQDGGDDGVWSYGATGSYYRNFGRLGTTASVGLYSFKVGDFDSDWSAQALLGARYQF</sequence>
<evidence type="ECO:0000313" key="2">
    <source>
        <dbReference type="EMBL" id="TXC70838.1"/>
    </source>
</evidence>
<accession>A0A5C6UFX2</accession>
<dbReference type="AlphaFoldDB" id="A0A5C6UFX2"/>
<keyword evidence="1" id="KW-0732">Signal</keyword>
<dbReference type="Proteomes" id="UP000321250">
    <property type="component" value="Unassembled WGS sequence"/>
</dbReference>
<protein>
    <recommendedName>
        <fullName evidence="4">Preprotein translocase subunit YajC</fullName>
    </recommendedName>
</protein>
<gene>
    <name evidence="2" type="ORF">FSB78_07710</name>
</gene>
<keyword evidence="3" id="KW-1185">Reference proteome</keyword>
<evidence type="ECO:0000256" key="1">
    <source>
        <dbReference type="SAM" id="SignalP"/>
    </source>
</evidence>
<dbReference type="EMBL" id="VOQR01000001">
    <property type="protein sequence ID" value="TXC70838.1"/>
    <property type="molecule type" value="Genomic_DNA"/>
</dbReference>
<feature type="chain" id="PRO_5023026875" description="Preprotein translocase subunit YajC" evidence="1">
    <location>
        <begin position="28"/>
        <end position="553"/>
    </location>
</feature>
<name>A0A5C6UFX2_9SPHN</name>
<dbReference type="OrthoDB" id="7416805at2"/>